<accession>C5LX78</accession>
<dbReference type="OrthoDB" id="2417221at2759"/>
<sequence length="419" mass="44733">MLPINSIPDDGISVKPSGLGWFAGACTLTMTAIGVGILTLPGTATSSGWLGSVIGLTLATTIVFHNNLLLWRTLRLAVRDGNETAKCYEEAGGITFGTGAAIYFGFVLHVTLVAVCSVMFLLLASTCEAMARVFDRRVWIALWVLVGIPLSWIREVKDVGIIAAAGVLSATAMVVVIIAASANKLVVDGTAHDLEVGPRGVVDYLSVFATYFFAYGISATTPTVCYNMSKPNDFPKSLVAALGFSTLVYLVVMELGYAAYGQALSKADTIVGAISPSGQPLNVFGWLINLVVLLVVLSHFLVLFTPTAKQVDAVCSTVGERRRWSTFNYRIGCSVGRTCLVIFEGFIAIVVPKVDILVGLIGAFCVTQLSVFFPIACYIKIQMNLGSSIPKWKSFFFVLLMVVGLVVMGMGVYGAILNF</sequence>
<dbReference type="PANTHER" id="PTHR22950">
    <property type="entry name" value="AMINO ACID TRANSPORTER"/>
    <property type="match status" value="1"/>
</dbReference>
<name>C5LX78_PERM5</name>
<dbReference type="GO" id="GO:0016020">
    <property type="term" value="C:membrane"/>
    <property type="evidence" value="ECO:0007669"/>
    <property type="project" value="UniProtKB-SubCell"/>
</dbReference>
<evidence type="ECO:0000256" key="3">
    <source>
        <dbReference type="ARBA" id="ARBA00022989"/>
    </source>
</evidence>
<feature type="transmembrane region" description="Helical" evidence="5">
    <location>
        <begin position="356"/>
        <end position="379"/>
    </location>
</feature>
<protein>
    <submittedName>
        <fullName evidence="7">Amino acid transporter, putative</fullName>
    </submittedName>
</protein>
<feature type="transmembrane region" description="Helical" evidence="5">
    <location>
        <begin position="100"/>
        <end position="124"/>
    </location>
</feature>
<dbReference type="Pfam" id="PF01490">
    <property type="entry name" value="Aa_trans"/>
    <property type="match status" value="1"/>
</dbReference>
<dbReference type="EMBL" id="GG686414">
    <property type="protein sequence ID" value="EEQ98627.1"/>
    <property type="molecule type" value="Genomic_DNA"/>
</dbReference>
<dbReference type="InParanoid" id="C5LX78"/>
<evidence type="ECO:0000313" key="7">
    <source>
        <dbReference type="EMBL" id="EEQ98627.1"/>
    </source>
</evidence>
<evidence type="ECO:0000256" key="4">
    <source>
        <dbReference type="ARBA" id="ARBA00023136"/>
    </source>
</evidence>
<dbReference type="AlphaFoldDB" id="C5LX78"/>
<feature type="transmembrane region" description="Helical" evidence="5">
    <location>
        <begin position="327"/>
        <end position="350"/>
    </location>
</feature>
<keyword evidence="4 5" id="KW-0472">Membrane</keyword>
<dbReference type="GeneID" id="9062335"/>
<proteinExistence type="predicted"/>
<feature type="transmembrane region" description="Helical" evidence="5">
    <location>
        <begin position="20"/>
        <end position="40"/>
    </location>
</feature>
<feature type="transmembrane region" description="Helical" evidence="5">
    <location>
        <begin position="47"/>
        <end position="65"/>
    </location>
</feature>
<comment type="subcellular location">
    <subcellularLocation>
        <location evidence="1">Membrane</location>
        <topology evidence="1">Multi-pass membrane protein</topology>
    </subcellularLocation>
</comment>
<keyword evidence="8" id="KW-1185">Reference proteome</keyword>
<feature type="transmembrane region" description="Helical" evidence="5">
    <location>
        <begin position="283"/>
        <end position="306"/>
    </location>
</feature>
<organism evidence="8">
    <name type="scientific">Perkinsus marinus (strain ATCC 50983 / TXsc)</name>
    <dbReference type="NCBI Taxonomy" id="423536"/>
    <lineage>
        <taxon>Eukaryota</taxon>
        <taxon>Sar</taxon>
        <taxon>Alveolata</taxon>
        <taxon>Perkinsozoa</taxon>
        <taxon>Perkinsea</taxon>
        <taxon>Perkinsida</taxon>
        <taxon>Perkinsidae</taxon>
        <taxon>Perkinsus</taxon>
    </lineage>
</organism>
<dbReference type="RefSeq" id="XP_002765910.1">
    <property type="nucleotide sequence ID" value="XM_002765864.1"/>
</dbReference>
<evidence type="ECO:0000256" key="1">
    <source>
        <dbReference type="ARBA" id="ARBA00004141"/>
    </source>
</evidence>
<evidence type="ECO:0000256" key="5">
    <source>
        <dbReference type="SAM" id="Phobius"/>
    </source>
</evidence>
<dbReference type="Proteomes" id="UP000007800">
    <property type="component" value="Unassembled WGS sequence"/>
</dbReference>
<feature type="transmembrane region" description="Helical" evidence="5">
    <location>
        <begin position="159"/>
        <end position="180"/>
    </location>
</feature>
<reference evidence="7 8" key="1">
    <citation type="submission" date="2008-07" db="EMBL/GenBank/DDBJ databases">
        <authorList>
            <person name="El-Sayed N."/>
            <person name="Caler E."/>
            <person name="Inman J."/>
            <person name="Amedeo P."/>
            <person name="Hass B."/>
            <person name="Wortman J."/>
        </authorList>
    </citation>
    <scope>NUCLEOTIDE SEQUENCE [LARGE SCALE GENOMIC DNA]</scope>
    <source>
        <strain evidence="8">ATCC 50983 / TXsc</strain>
    </source>
</reference>
<dbReference type="InterPro" id="IPR013057">
    <property type="entry name" value="AA_transpt_TM"/>
</dbReference>
<feature type="transmembrane region" description="Helical" evidence="5">
    <location>
        <begin position="238"/>
        <end position="263"/>
    </location>
</feature>
<evidence type="ECO:0000259" key="6">
    <source>
        <dbReference type="Pfam" id="PF01490"/>
    </source>
</evidence>
<dbReference type="OMA" id="IGAVCTM"/>
<gene>
    <name evidence="7" type="ORF">Pmar_PMAR016861</name>
</gene>
<evidence type="ECO:0000313" key="8">
    <source>
        <dbReference type="Proteomes" id="UP000007800"/>
    </source>
</evidence>
<dbReference type="GO" id="GO:0015179">
    <property type="term" value="F:L-amino acid transmembrane transporter activity"/>
    <property type="evidence" value="ECO:0007669"/>
    <property type="project" value="TreeGrafter"/>
</dbReference>
<keyword evidence="3 5" id="KW-1133">Transmembrane helix</keyword>
<keyword evidence="2 5" id="KW-0812">Transmembrane</keyword>
<feature type="transmembrane region" description="Helical" evidence="5">
    <location>
        <begin position="395"/>
        <end position="416"/>
    </location>
</feature>
<feature type="transmembrane region" description="Helical" evidence="5">
    <location>
        <begin position="136"/>
        <end position="153"/>
    </location>
</feature>
<feature type="domain" description="Amino acid transporter transmembrane" evidence="6">
    <location>
        <begin position="19"/>
        <end position="416"/>
    </location>
</feature>
<evidence type="ECO:0000256" key="2">
    <source>
        <dbReference type="ARBA" id="ARBA00022692"/>
    </source>
</evidence>
<dbReference type="Gene3D" id="1.20.1740.10">
    <property type="entry name" value="Amino acid/polyamine transporter I"/>
    <property type="match status" value="1"/>
</dbReference>